<evidence type="ECO:0000256" key="3">
    <source>
        <dbReference type="ARBA" id="ARBA00022692"/>
    </source>
</evidence>
<sequence length="651" mass="69964">MTGGFGPLVTEDGGADDARWIGQPRIIGPSWSRLPAITIGLLGVQLSWSVEMSYASPYLLSLGLSKSWMAIVFIAGPLSGLIVQPLIGVVADYSKSSFGRRRPFIVCATLICSFALLLLGFTRHVAALFTSWRSHSNDVLTIWLAVFAIYCIDFSINAVQAVDRALLVDTLPTSDQPGGNAWAARMLAVGSVAGFYIGNIDLTRIFPILGDEELEVLTALAAILLLATQAITCFCTKERVLVSSPSKRKNFFAELKEIWETIFTLPQTIKSICVIQFCAWCGWFPYMFYTTTYIGELHKQAHPVPLSDEVAVAALNAEATRLGTRAMFYSALVSLAANAVLPMLIKERKTSGRYGSPPPRRSWLDRFKVHLASLWAFSHLLFAVCMAATLFTSSVAGATFIMSLVGFSWACTQWAPFALLAEAILAHPGADDAEDDDEAPSALQQHPHPHQHLDKDDVSGHDSDEDGDGDGDGNAEARRLMGAHERGRQDGPAGTGLMRNVSARESGFDLHEGGDVEDGVSRSRQGNNPQGLSAKAGVIIGIHNISLVIPQFLVTGLSSIIFALFDSGNDVHGHSTHHFVNGTDTDVGAGGGDDLARLAVRALTARQEGEETTATEGPNAVAIIFRLGGVAAAVGFVLAWRLARELKRTGS</sequence>
<dbReference type="KEGG" id="cput:CONPUDRAFT_68010"/>
<feature type="transmembrane region" description="Helical" evidence="7">
    <location>
        <begin position="68"/>
        <end position="91"/>
    </location>
</feature>
<dbReference type="AlphaFoldDB" id="R7SDX4"/>
<name>R7SDX4_CONPW</name>
<feature type="region of interest" description="Disordered" evidence="6">
    <location>
        <begin position="430"/>
        <end position="476"/>
    </location>
</feature>
<dbReference type="OrthoDB" id="28755at2759"/>
<feature type="transmembrane region" description="Helical" evidence="7">
    <location>
        <begin position="545"/>
        <end position="565"/>
    </location>
</feature>
<feature type="transmembrane region" description="Helical" evidence="7">
    <location>
        <begin position="369"/>
        <end position="391"/>
    </location>
</feature>
<dbReference type="GO" id="GO:0008506">
    <property type="term" value="F:sucrose:proton symporter activity"/>
    <property type="evidence" value="ECO:0007669"/>
    <property type="project" value="TreeGrafter"/>
</dbReference>
<comment type="subcellular location">
    <subcellularLocation>
        <location evidence="1">Membrane</location>
        <topology evidence="1">Multi-pass membrane protein</topology>
    </subcellularLocation>
</comment>
<feature type="transmembrane region" description="Helical" evidence="7">
    <location>
        <begin position="623"/>
        <end position="643"/>
    </location>
</feature>
<keyword evidence="9" id="KW-1185">Reference proteome</keyword>
<evidence type="ECO:0000313" key="9">
    <source>
        <dbReference type="Proteomes" id="UP000053558"/>
    </source>
</evidence>
<dbReference type="eggNOG" id="KOG0637">
    <property type="taxonomic scope" value="Eukaryota"/>
</dbReference>
<dbReference type="EMBL" id="JH711595">
    <property type="protein sequence ID" value="EIW74070.1"/>
    <property type="molecule type" value="Genomic_DNA"/>
</dbReference>
<feature type="compositionally biased region" description="Acidic residues" evidence="6">
    <location>
        <begin position="463"/>
        <end position="473"/>
    </location>
</feature>
<dbReference type="GO" id="GO:0005886">
    <property type="term" value="C:plasma membrane"/>
    <property type="evidence" value="ECO:0007669"/>
    <property type="project" value="TreeGrafter"/>
</dbReference>
<evidence type="ECO:0000256" key="6">
    <source>
        <dbReference type="SAM" id="MobiDB-lite"/>
    </source>
</evidence>
<feature type="transmembrane region" description="Helical" evidence="7">
    <location>
        <begin position="272"/>
        <end position="289"/>
    </location>
</feature>
<feature type="compositionally biased region" description="Basic and acidic residues" evidence="6">
    <location>
        <begin position="451"/>
        <end position="462"/>
    </location>
</feature>
<feature type="transmembrane region" description="Helical" evidence="7">
    <location>
        <begin position="397"/>
        <end position="420"/>
    </location>
</feature>
<evidence type="ECO:0000256" key="5">
    <source>
        <dbReference type="ARBA" id="ARBA00023136"/>
    </source>
</evidence>
<evidence type="ECO:0000256" key="4">
    <source>
        <dbReference type="ARBA" id="ARBA00022989"/>
    </source>
</evidence>
<gene>
    <name evidence="8" type="ORF">CONPUDRAFT_68010</name>
</gene>
<feature type="transmembrane region" description="Helical" evidence="7">
    <location>
        <begin position="326"/>
        <end position="345"/>
    </location>
</feature>
<dbReference type="GeneID" id="19208606"/>
<feature type="transmembrane region" description="Helical" evidence="7">
    <location>
        <begin position="141"/>
        <end position="159"/>
    </location>
</feature>
<feature type="region of interest" description="Disordered" evidence="6">
    <location>
        <begin position="508"/>
        <end position="529"/>
    </location>
</feature>
<dbReference type="RefSeq" id="XP_007775745.1">
    <property type="nucleotide sequence ID" value="XM_007777555.1"/>
</dbReference>
<evidence type="ECO:0000256" key="1">
    <source>
        <dbReference type="ARBA" id="ARBA00004141"/>
    </source>
</evidence>
<feature type="transmembrane region" description="Helical" evidence="7">
    <location>
        <begin position="103"/>
        <end position="121"/>
    </location>
</feature>
<keyword evidence="4 7" id="KW-1133">Transmembrane helix</keyword>
<dbReference type="Gene3D" id="1.20.1250.20">
    <property type="entry name" value="MFS general substrate transporter like domains"/>
    <property type="match status" value="1"/>
</dbReference>
<dbReference type="Proteomes" id="UP000053558">
    <property type="component" value="Unassembled WGS sequence"/>
</dbReference>
<dbReference type="InterPro" id="IPR036259">
    <property type="entry name" value="MFS_trans_sf"/>
</dbReference>
<dbReference type="SUPFAM" id="SSF103473">
    <property type="entry name" value="MFS general substrate transporter"/>
    <property type="match status" value="1"/>
</dbReference>
<keyword evidence="2" id="KW-0813">Transport</keyword>
<dbReference type="OMA" id="SITQWAP"/>
<dbReference type="PANTHER" id="PTHR19432:SF91">
    <property type="entry name" value="GENERAL ALPHA-GLUCOSIDE PERMEASE"/>
    <property type="match status" value="1"/>
</dbReference>
<protein>
    <submittedName>
        <fullName evidence="8">MFS general substrate transporter</fullName>
    </submittedName>
</protein>
<dbReference type="PANTHER" id="PTHR19432">
    <property type="entry name" value="SUGAR TRANSPORTER"/>
    <property type="match status" value="1"/>
</dbReference>
<proteinExistence type="predicted"/>
<accession>R7SDX4</accession>
<evidence type="ECO:0000256" key="7">
    <source>
        <dbReference type="SAM" id="Phobius"/>
    </source>
</evidence>
<evidence type="ECO:0000256" key="2">
    <source>
        <dbReference type="ARBA" id="ARBA00022448"/>
    </source>
</evidence>
<organism evidence="8 9">
    <name type="scientific">Coniophora puteana (strain RWD-64-598)</name>
    <name type="common">Brown rot fungus</name>
    <dbReference type="NCBI Taxonomy" id="741705"/>
    <lineage>
        <taxon>Eukaryota</taxon>
        <taxon>Fungi</taxon>
        <taxon>Dikarya</taxon>
        <taxon>Basidiomycota</taxon>
        <taxon>Agaricomycotina</taxon>
        <taxon>Agaricomycetes</taxon>
        <taxon>Agaricomycetidae</taxon>
        <taxon>Boletales</taxon>
        <taxon>Coniophorineae</taxon>
        <taxon>Coniophoraceae</taxon>
        <taxon>Coniophora</taxon>
    </lineage>
</organism>
<reference evidence="9" key="1">
    <citation type="journal article" date="2012" name="Science">
        <title>The Paleozoic origin of enzymatic lignin decomposition reconstructed from 31 fungal genomes.</title>
        <authorList>
            <person name="Floudas D."/>
            <person name="Binder M."/>
            <person name="Riley R."/>
            <person name="Barry K."/>
            <person name="Blanchette R.A."/>
            <person name="Henrissat B."/>
            <person name="Martinez A.T."/>
            <person name="Otillar R."/>
            <person name="Spatafora J.W."/>
            <person name="Yadav J.S."/>
            <person name="Aerts A."/>
            <person name="Benoit I."/>
            <person name="Boyd A."/>
            <person name="Carlson A."/>
            <person name="Copeland A."/>
            <person name="Coutinho P.M."/>
            <person name="de Vries R.P."/>
            <person name="Ferreira P."/>
            <person name="Findley K."/>
            <person name="Foster B."/>
            <person name="Gaskell J."/>
            <person name="Glotzer D."/>
            <person name="Gorecki P."/>
            <person name="Heitman J."/>
            <person name="Hesse C."/>
            <person name="Hori C."/>
            <person name="Igarashi K."/>
            <person name="Jurgens J.A."/>
            <person name="Kallen N."/>
            <person name="Kersten P."/>
            <person name="Kohler A."/>
            <person name="Kuees U."/>
            <person name="Kumar T.K.A."/>
            <person name="Kuo A."/>
            <person name="LaButti K."/>
            <person name="Larrondo L.F."/>
            <person name="Lindquist E."/>
            <person name="Ling A."/>
            <person name="Lombard V."/>
            <person name="Lucas S."/>
            <person name="Lundell T."/>
            <person name="Martin R."/>
            <person name="McLaughlin D.J."/>
            <person name="Morgenstern I."/>
            <person name="Morin E."/>
            <person name="Murat C."/>
            <person name="Nagy L.G."/>
            <person name="Nolan M."/>
            <person name="Ohm R.A."/>
            <person name="Patyshakuliyeva A."/>
            <person name="Rokas A."/>
            <person name="Ruiz-Duenas F.J."/>
            <person name="Sabat G."/>
            <person name="Salamov A."/>
            <person name="Samejima M."/>
            <person name="Schmutz J."/>
            <person name="Slot J.C."/>
            <person name="St John F."/>
            <person name="Stenlid J."/>
            <person name="Sun H."/>
            <person name="Sun S."/>
            <person name="Syed K."/>
            <person name="Tsang A."/>
            <person name="Wiebenga A."/>
            <person name="Young D."/>
            <person name="Pisabarro A."/>
            <person name="Eastwood D.C."/>
            <person name="Martin F."/>
            <person name="Cullen D."/>
            <person name="Grigoriev I.V."/>
            <person name="Hibbett D.S."/>
        </authorList>
    </citation>
    <scope>NUCLEOTIDE SEQUENCE [LARGE SCALE GENOMIC DNA]</scope>
    <source>
        <strain evidence="9">RWD-64-598 SS2</strain>
    </source>
</reference>
<keyword evidence="3 7" id="KW-0812">Transmembrane</keyword>
<keyword evidence="5 7" id="KW-0472">Membrane</keyword>
<evidence type="ECO:0000313" key="8">
    <source>
        <dbReference type="EMBL" id="EIW74070.1"/>
    </source>
</evidence>